<gene>
    <name evidence="1" type="ORF">LEP1GSC024_0954</name>
</gene>
<comment type="caution">
    <text evidence="1">The sequence shown here is derived from an EMBL/GenBank/DDBJ whole genome shotgun (WGS) entry which is preliminary data.</text>
</comment>
<evidence type="ECO:0000313" key="2">
    <source>
        <dbReference type="Proteomes" id="UP000012138"/>
    </source>
</evidence>
<dbReference type="EMBL" id="AKXB02000151">
    <property type="protein sequence ID" value="EMO87508.1"/>
    <property type="molecule type" value="Genomic_DNA"/>
</dbReference>
<name>M6YMI5_9LEPT</name>
<proteinExistence type="predicted"/>
<sequence length="56" mass="6915">MLRQIQIEFFRKNETHIFLAFTTRMYENNTKLLTIEFGKKITQIRHFRALPKHSNY</sequence>
<accession>M6YMI5</accession>
<reference evidence="1 2" key="1">
    <citation type="submission" date="2013-01" db="EMBL/GenBank/DDBJ databases">
        <authorList>
            <person name="Harkins D.M."/>
            <person name="Durkin A.S."/>
            <person name="Brinkac L.M."/>
            <person name="Haft D.H."/>
            <person name="Selengut J.D."/>
            <person name="Sanka R."/>
            <person name="DePew J."/>
            <person name="Purushe J."/>
            <person name="Whelen A.C."/>
            <person name="Vinetz J.M."/>
            <person name="Sutton G.G."/>
            <person name="Nierman W.C."/>
            <person name="Fouts D.E."/>
        </authorList>
    </citation>
    <scope>NUCLEOTIDE SEQUENCE [LARGE SCALE GENOMIC DNA]</scope>
    <source>
        <strain evidence="1 2">2001034031</strain>
    </source>
</reference>
<dbReference type="Proteomes" id="UP000012138">
    <property type="component" value="Unassembled WGS sequence"/>
</dbReference>
<dbReference type="AlphaFoldDB" id="M6YMI5"/>
<organism evidence="1 2">
    <name type="scientific">Leptospira noguchii str. 2001034031</name>
    <dbReference type="NCBI Taxonomy" id="1193053"/>
    <lineage>
        <taxon>Bacteria</taxon>
        <taxon>Pseudomonadati</taxon>
        <taxon>Spirochaetota</taxon>
        <taxon>Spirochaetia</taxon>
        <taxon>Leptospirales</taxon>
        <taxon>Leptospiraceae</taxon>
        <taxon>Leptospira</taxon>
    </lineage>
</organism>
<evidence type="ECO:0000313" key="1">
    <source>
        <dbReference type="EMBL" id="EMO87508.1"/>
    </source>
</evidence>
<protein>
    <submittedName>
        <fullName evidence="1">Uncharacterized protein</fullName>
    </submittedName>
</protein>